<accession>A0ABM8MBA1</accession>
<dbReference type="Proteomes" id="UP000626656">
    <property type="component" value="Unassembled WGS sequence"/>
</dbReference>
<gene>
    <name evidence="1" type="ORF">AZO1586I_1533</name>
</gene>
<sequence>MDLSLFKNKYPFSLKGLTKERNIYRKKKGDTYVELSTGNFVDNPAVLVREIVPAGQFTKIRIDALSSVYGLKPKSRLIMDYLFANMPQDTPVIAFDIGILTAFFRGLKSDFKVGKNGYIMTHKSFYGALRELQDKRIIAQSGNTGFWFVNMSILHNGNTTTIVRIIEKDTREKTEQDKLEDAGQQRLEI</sequence>
<proteinExistence type="predicted"/>
<dbReference type="EMBL" id="CAHJWF010000310">
    <property type="protein sequence ID" value="CAB5505917.1"/>
    <property type="molecule type" value="Genomic_DNA"/>
</dbReference>
<evidence type="ECO:0000313" key="2">
    <source>
        <dbReference type="Proteomes" id="UP000626656"/>
    </source>
</evidence>
<dbReference type="RefSeq" id="WP_202784418.1">
    <property type="nucleotide sequence ID" value="NZ_CAHJWF010000310.1"/>
</dbReference>
<protein>
    <submittedName>
        <fullName evidence="1">Uncharacterized protein</fullName>
    </submittedName>
</protein>
<name>A0ABM8MBA1_9GAMM</name>
<keyword evidence="2" id="KW-1185">Reference proteome</keyword>
<organism evidence="1 2">
    <name type="scientific">Bathymodiolus thermophilus thioautotrophic gill symbiont</name>
    <dbReference type="NCBI Taxonomy" id="2360"/>
    <lineage>
        <taxon>Bacteria</taxon>
        <taxon>Pseudomonadati</taxon>
        <taxon>Pseudomonadota</taxon>
        <taxon>Gammaproteobacteria</taxon>
        <taxon>sulfur-oxidizing symbionts</taxon>
    </lineage>
</organism>
<comment type="caution">
    <text evidence="1">The sequence shown here is derived from an EMBL/GenBank/DDBJ whole genome shotgun (WGS) entry which is preliminary data.</text>
</comment>
<reference evidence="1 2" key="1">
    <citation type="submission" date="2020-05" db="EMBL/GenBank/DDBJ databases">
        <authorList>
            <person name="Petersen J."/>
            <person name="Sayavedra L."/>
        </authorList>
    </citation>
    <scope>NUCLEOTIDE SEQUENCE [LARGE SCALE GENOMIC DNA]</scope>
    <source>
        <strain evidence="1">B azoricus SOX ET2 1586I</strain>
    </source>
</reference>
<evidence type="ECO:0000313" key="1">
    <source>
        <dbReference type="EMBL" id="CAB5505917.1"/>
    </source>
</evidence>